<dbReference type="GO" id="GO:0016579">
    <property type="term" value="P:protein deubiquitination"/>
    <property type="evidence" value="ECO:0007669"/>
    <property type="project" value="InterPro"/>
</dbReference>
<keyword evidence="3" id="KW-0863">Zinc-finger</keyword>
<evidence type="ECO:0000256" key="2">
    <source>
        <dbReference type="ARBA" id="ARBA00022801"/>
    </source>
</evidence>
<dbReference type="SUPFAM" id="SSF54001">
    <property type="entry name" value="Cysteine proteinases"/>
    <property type="match status" value="1"/>
</dbReference>
<feature type="domain" description="C3H1-type" evidence="5">
    <location>
        <begin position="1712"/>
        <end position="1733"/>
    </location>
</feature>
<dbReference type="PROSITE" id="PS50103">
    <property type="entry name" value="ZF_C3H1"/>
    <property type="match status" value="1"/>
</dbReference>
<keyword evidence="2" id="KW-0378">Hydrolase</keyword>
<feature type="region of interest" description="Disordered" evidence="4">
    <location>
        <begin position="1058"/>
        <end position="1102"/>
    </location>
</feature>
<feature type="region of interest" description="Disordered" evidence="4">
    <location>
        <begin position="1147"/>
        <end position="1178"/>
    </location>
</feature>
<feature type="compositionally biased region" description="Low complexity" evidence="4">
    <location>
        <begin position="1857"/>
        <end position="1875"/>
    </location>
</feature>
<feature type="region of interest" description="Disordered" evidence="4">
    <location>
        <begin position="1988"/>
        <end position="2026"/>
    </location>
</feature>
<reference evidence="7" key="1">
    <citation type="submission" date="2020-11" db="EMBL/GenBank/DDBJ databases">
        <title>Chlorella ohadii genome sequencing and assembly.</title>
        <authorList>
            <person name="Murik O."/>
            <person name="Treves H."/>
            <person name="Kedem I."/>
            <person name="Shotland Y."/>
            <person name="Kaplan A."/>
        </authorList>
    </citation>
    <scope>NUCLEOTIDE SEQUENCE</scope>
    <source>
        <strain evidence="7">1</strain>
    </source>
</reference>
<dbReference type="SMART" id="SM00356">
    <property type="entry name" value="ZnF_C3H1"/>
    <property type="match status" value="2"/>
</dbReference>
<feature type="zinc finger region" description="C3H1-type" evidence="3">
    <location>
        <begin position="1712"/>
        <end position="1733"/>
    </location>
</feature>
<evidence type="ECO:0000313" key="7">
    <source>
        <dbReference type="EMBL" id="KAI7843412.1"/>
    </source>
</evidence>
<feature type="compositionally biased region" description="Pro residues" evidence="4">
    <location>
        <begin position="1997"/>
        <end position="2024"/>
    </location>
</feature>
<feature type="compositionally biased region" description="Low complexity" evidence="4">
    <location>
        <begin position="1062"/>
        <end position="1073"/>
    </location>
</feature>
<keyword evidence="3" id="KW-0862">Zinc</keyword>
<dbReference type="GO" id="GO:0004843">
    <property type="term" value="F:cysteine-type deubiquitinase activity"/>
    <property type="evidence" value="ECO:0007669"/>
    <property type="project" value="InterPro"/>
</dbReference>
<evidence type="ECO:0000256" key="1">
    <source>
        <dbReference type="ARBA" id="ARBA00022786"/>
    </source>
</evidence>
<feature type="region of interest" description="Disordered" evidence="4">
    <location>
        <begin position="1"/>
        <end position="21"/>
    </location>
</feature>
<feature type="region of interest" description="Disordered" evidence="4">
    <location>
        <begin position="1891"/>
        <end position="1914"/>
    </location>
</feature>
<feature type="region of interest" description="Disordered" evidence="4">
    <location>
        <begin position="1607"/>
        <end position="1677"/>
    </location>
</feature>
<comment type="caution">
    <text evidence="7">The sequence shown here is derived from an EMBL/GenBank/DDBJ whole genome shotgun (WGS) entry which is preliminary data.</text>
</comment>
<dbReference type="PROSITE" id="PS50235">
    <property type="entry name" value="USP_3"/>
    <property type="match status" value="1"/>
</dbReference>
<feature type="compositionally biased region" description="Low complexity" evidence="4">
    <location>
        <begin position="600"/>
        <end position="616"/>
    </location>
</feature>
<feature type="region of interest" description="Disordered" evidence="4">
    <location>
        <begin position="1776"/>
        <end position="1801"/>
    </location>
</feature>
<keyword evidence="1" id="KW-0833">Ubl conjugation pathway</keyword>
<feature type="compositionally biased region" description="Low complexity" evidence="4">
    <location>
        <begin position="1482"/>
        <end position="1523"/>
    </location>
</feature>
<dbReference type="EMBL" id="JADXDR010000039">
    <property type="protein sequence ID" value="KAI7843412.1"/>
    <property type="molecule type" value="Genomic_DNA"/>
</dbReference>
<keyword evidence="8" id="KW-1185">Reference proteome</keyword>
<gene>
    <name evidence="7" type="ORF">COHA_003009</name>
</gene>
<sequence>MAPKASAREQAAKAAAGREAAKEAQRIVRDAYAAYRSKAHDPAAADKSIDALQELVLQGGPGGAAACVALTKACTLQAAAALQQRTPDEVRAGLLLTQAAEAAVRGALMYKSAQMMFAAEGLLVACAGMPEGKERREAARDMLQHGRTTWALSDGGSLLLPEREDIAVRGGEEWWRRMDATEWAAPAGERVPGSDKFPWECGEGASDWQNFMAAMQIQTADRMQRASIRDSMNLIRDVLTKVPVKLEPGSKEELQHRRNLKHADKADRAFAKEPLAVRLVQEKHLLPPEVHSRLRRACGLPADELTALRQQPGIGQQLQELQQLKTVGMDSTRAKVLEQRANKDAAKARQDAARRAQAVQEYLRSLLATQPLPSGDAEEAALMCALRLAKATRTELPAMAAALRELWQAKQLREDELLELEELLHFAQQLCPVDPLSALRVSRTVVVYRLPPLELDRDGRPLGKHRYLPSAGELETELLTHVLHTDAAGMRKALAEAMPVLSVALTHLERARLRFNNSGLPAAQALLPAVPGAAEAQPVDQPAEQGPAQLAELPMLSRLRIPHVPAEVLTLYSPDIVQEIEQLLPELPAGAESEEPAANGDADGGSSSSGDSGEGSSRYKDAASDAASAGPAAAGGSESDLDELDLVDDAAPIVGTVAADEQTGSEPGDALPVDEQPPALDEPPARDDPLVQLVMRQQEARLMLDGVPVGAVREQLEIDVPDVFLESPMLEAAYIRADDLLRPALLGLISAANTHMVDSCAPGSASYTAAFERLEMWYHDKPLDALVMAALPGVGEDRAHEVLAAAVETVEADPDFQLNPDGSLDGRAAASALALFADLHRELLAVKPMDMQEALAEAAAQGPEALEATQEECEAVLMQYHTALLQAIFQGLSLLSSRQRLTRLQEEALLQFMFQHVTADEVIERIRQDNEACTNLCQQLHHAFITSLQPEQLALLASNVNDHIVSVFRSSDEGLAVLQALESAKAAQQKAELLKDHAWAACLLHLPTSALESVHAFTCLQVGQSFSDKWELSNKMQEVHMYATRDVPLGMLVPASAENGQEEGQARQQQQQGQPPPPQQSGSASGGEGSTPAEERQQSAAVAAAVQVSANRVLHDMLESKLPENAGVDVVARWFALWAVNAKHDADAVSSAPAASGSKPDKRGGSSSSSSAPPITAADVELLPDAQADRILSEGEPMMTALRLAAGLVQLSEEVSHVLAGVHTTLPAGTEAWDQAIRALQERAADCSPADLAALGRHAVALLRCVGECLQLVEAMHKCLEEVKEGNHTKILDAKARQTQEQEQERWWAPSEAASLDEWAREASEHAAAQLADAAAELEDALAAGSQDEQLLKLLIDECRLPLAGVLRKLQAAGDRLGEGVGQLRAAQEACYLGMRYNMRQLFRSYAMTVPLDNLARGLLAHALPHLWQKRLASQEEAARRSNLESLLEELEADEARQAAAAAAAAAKRQKKKERKKGKGGAAQQEAVEAATEPARGTDQQQQQTQQAEAADGGADSSLAEAQAGGAAAQLAVAAVPAETQQAERGQEVQQAAGPQPSSGSEGQASSDNADSEDGQQAGALAESEDEHSLAALIAASARFDWSKVEGADADGASGSGVSQAADEWRGTPPNSSRQRPTSAATAPAGKQQQAVATPPRTQQQQQPPQRAQSAQAKQRDESLVRVVSWMGDYICACGTRQRCRDDCPDCGQQCPCRDYLRGKCKKPNCRFPHPPFDLPAQRLPASDRLVSLTPTSVTWRPGMSAATAAAAAGARTVQPKAPVAAAGRPSPQPPTTPAAPPTSLAATGMGAAVQALAQQLGVGSMAELQALLGPEELQDALEQVQVQLAEEASMQEQRQQQHGAPPAMQQQQQQQGAASALGWDAGSRWLAGSDVQRPASRGGQQGGESKATFLEGGPRILGSSGAWVCTCGRRNRGGTTSCTVPRCREELCKAWRQGPCRTPACKALHPPFDPTGDWSAAAGSKAVLWPGAPLYKQPSQPSPPSPPPAALPAPLPTPQPLLPPAAPLPLTAPAIESQAPAQTAPVIERGWDPFNSPAIPVAAAVAGELFPRSTLALPGLMLGSAHVLSQPLLPQPLLPQPTLPQPTLVQPAAPHAIANDDSDVLDLLEQLGINGPTVRLGAAAASGGGHYEYERFLDAVTQCLWRCTVFRQQLAAWGPAVCGRDRVVSALYSLFAAFAAEEQQRQQAGPLQGTTTRRGLVNPSELWQALSALPGPQQYRVGEMNDAGEVLLTIYERVMGVSPKGELLKTIFGLPLSEQVQCHSCGLTTQQSSYTQYLHCTQAAALSSRHSFSPDLSMGNLLKLIDQQTMKMCDKAVGGCGMKNSVVHALNSLPLVFTMQVGWSSHHEQPQSIAATLAAIDDKLDLAEVYSGVRRGMRHYVLRSIFCCSGTQYSAFVRTTELGAWLLMEGTRITPVGSWQDVLRQCESARIQPCMLFYEAV</sequence>
<feature type="domain" description="USP" evidence="6">
    <location>
        <begin position="2143"/>
        <end position="2458"/>
    </location>
</feature>
<feature type="region of interest" description="Disordered" evidence="4">
    <location>
        <begin position="592"/>
        <end position="640"/>
    </location>
</feature>
<evidence type="ECO:0000259" key="5">
    <source>
        <dbReference type="PROSITE" id="PS50103"/>
    </source>
</evidence>
<evidence type="ECO:0000313" key="8">
    <source>
        <dbReference type="Proteomes" id="UP001205105"/>
    </source>
</evidence>
<evidence type="ECO:0000256" key="4">
    <source>
        <dbReference type="SAM" id="MobiDB-lite"/>
    </source>
</evidence>
<evidence type="ECO:0000259" key="6">
    <source>
        <dbReference type="PROSITE" id="PS50235"/>
    </source>
</evidence>
<feature type="compositionally biased region" description="Basic and acidic residues" evidence="4">
    <location>
        <begin position="1"/>
        <end position="11"/>
    </location>
</feature>
<feature type="compositionally biased region" description="Pro residues" evidence="4">
    <location>
        <begin position="1787"/>
        <end position="1797"/>
    </location>
</feature>
<feature type="compositionally biased region" description="Polar residues" evidence="4">
    <location>
        <begin position="1629"/>
        <end position="1641"/>
    </location>
</feature>
<dbReference type="Proteomes" id="UP001205105">
    <property type="component" value="Unassembled WGS sequence"/>
</dbReference>
<feature type="compositionally biased region" description="Low complexity" evidence="4">
    <location>
        <begin position="624"/>
        <end position="638"/>
    </location>
</feature>
<keyword evidence="3" id="KW-0479">Metal-binding</keyword>
<dbReference type="InterPro" id="IPR038765">
    <property type="entry name" value="Papain-like_cys_pep_sf"/>
</dbReference>
<dbReference type="Pfam" id="PF00443">
    <property type="entry name" value="UCH"/>
    <property type="match status" value="1"/>
</dbReference>
<dbReference type="GO" id="GO:0008270">
    <property type="term" value="F:zinc ion binding"/>
    <property type="evidence" value="ECO:0007669"/>
    <property type="project" value="UniProtKB-KW"/>
</dbReference>
<dbReference type="PANTHER" id="PTHR22975:SF9">
    <property type="entry name" value="ECHINUS SPLICE FORM 3"/>
    <property type="match status" value="1"/>
</dbReference>
<feature type="region of interest" description="Disordered" evidence="4">
    <location>
        <begin position="1848"/>
        <end position="1878"/>
    </location>
</feature>
<feature type="compositionally biased region" description="Polar residues" evidence="4">
    <location>
        <begin position="1540"/>
        <end position="1550"/>
    </location>
</feature>
<feature type="region of interest" description="Disordered" evidence="4">
    <location>
        <begin position="660"/>
        <end position="686"/>
    </location>
</feature>
<dbReference type="InterPro" id="IPR028889">
    <property type="entry name" value="USP"/>
</dbReference>
<feature type="compositionally biased region" description="Low complexity" evidence="4">
    <location>
        <begin position="1165"/>
        <end position="1174"/>
    </location>
</feature>
<organism evidence="7 8">
    <name type="scientific">Chlorella ohadii</name>
    <dbReference type="NCBI Taxonomy" id="2649997"/>
    <lineage>
        <taxon>Eukaryota</taxon>
        <taxon>Viridiplantae</taxon>
        <taxon>Chlorophyta</taxon>
        <taxon>core chlorophytes</taxon>
        <taxon>Trebouxiophyceae</taxon>
        <taxon>Chlorellales</taxon>
        <taxon>Chlorellaceae</taxon>
        <taxon>Chlorella clade</taxon>
        <taxon>Chlorella</taxon>
    </lineage>
</organism>
<feature type="compositionally biased region" description="Polar residues" evidence="4">
    <location>
        <begin position="1556"/>
        <end position="1569"/>
    </location>
</feature>
<accession>A0AAD5H8C0</accession>
<feature type="compositionally biased region" description="Basic residues" evidence="4">
    <location>
        <begin position="1468"/>
        <end position="1479"/>
    </location>
</feature>
<name>A0AAD5H8C0_9CHLO</name>
<evidence type="ECO:0008006" key="9">
    <source>
        <dbReference type="Google" id="ProtNLM"/>
    </source>
</evidence>
<feature type="compositionally biased region" description="Low complexity" evidence="4">
    <location>
        <begin position="1610"/>
        <end position="1622"/>
    </location>
</feature>
<dbReference type="InterPro" id="IPR000571">
    <property type="entry name" value="Znf_CCCH"/>
</dbReference>
<dbReference type="PANTHER" id="PTHR22975">
    <property type="entry name" value="UBIQUITIN SPECIFIC PROTEINASE"/>
    <property type="match status" value="1"/>
</dbReference>
<feature type="region of interest" description="Disordered" evidence="4">
    <location>
        <begin position="1538"/>
        <end position="1587"/>
    </location>
</feature>
<evidence type="ECO:0000256" key="3">
    <source>
        <dbReference type="PROSITE-ProRule" id="PRU00723"/>
    </source>
</evidence>
<dbReference type="InterPro" id="IPR052398">
    <property type="entry name" value="Ubiquitin_hydrolase_53/54"/>
</dbReference>
<dbReference type="InterPro" id="IPR001394">
    <property type="entry name" value="Peptidase_C19_UCH"/>
</dbReference>
<feature type="region of interest" description="Disordered" evidence="4">
    <location>
        <begin position="1464"/>
        <end position="1523"/>
    </location>
</feature>
<dbReference type="Gene3D" id="3.90.70.10">
    <property type="entry name" value="Cysteine proteinases"/>
    <property type="match status" value="1"/>
</dbReference>
<proteinExistence type="predicted"/>
<feature type="compositionally biased region" description="Low complexity" evidence="4">
    <location>
        <begin position="1148"/>
        <end position="1158"/>
    </location>
</feature>
<feature type="compositionally biased region" description="Low complexity" evidence="4">
    <location>
        <begin position="1648"/>
        <end position="1673"/>
    </location>
</feature>
<protein>
    <recommendedName>
        <fullName evidence="9">C3H1-type domain-containing protein</fullName>
    </recommendedName>
</protein>